<name>A0A915DRR2_9BILA</name>
<evidence type="ECO:0000259" key="3">
    <source>
        <dbReference type="PROSITE" id="PS50106"/>
    </source>
</evidence>
<dbReference type="GO" id="GO:0050839">
    <property type="term" value="F:cell adhesion molecule binding"/>
    <property type="evidence" value="ECO:0007669"/>
    <property type="project" value="TreeGrafter"/>
</dbReference>
<feature type="region of interest" description="Disordered" evidence="2">
    <location>
        <begin position="1811"/>
        <end position="1858"/>
    </location>
</feature>
<dbReference type="CDD" id="cd01782">
    <property type="entry name" value="RA1_Afadin"/>
    <property type="match status" value="1"/>
</dbReference>
<feature type="region of interest" description="Disordered" evidence="2">
    <location>
        <begin position="1893"/>
        <end position="1921"/>
    </location>
</feature>
<proteinExistence type="predicted"/>
<dbReference type="GO" id="GO:0007155">
    <property type="term" value="P:cell adhesion"/>
    <property type="evidence" value="ECO:0007669"/>
    <property type="project" value="UniProtKB-KW"/>
</dbReference>
<dbReference type="GO" id="GO:0032880">
    <property type="term" value="P:regulation of protein localization"/>
    <property type="evidence" value="ECO:0007669"/>
    <property type="project" value="TreeGrafter"/>
</dbReference>
<evidence type="ECO:0000313" key="7">
    <source>
        <dbReference type="WBParaSite" id="jg22832"/>
    </source>
</evidence>
<accession>A0A915DRR2</accession>
<evidence type="ECO:0000256" key="1">
    <source>
        <dbReference type="ARBA" id="ARBA00022889"/>
    </source>
</evidence>
<dbReference type="PANTHER" id="PTHR10398:SF2">
    <property type="entry name" value="AFADIN"/>
    <property type="match status" value="1"/>
</dbReference>
<feature type="region of interest" description="Disordered" evidence="2">
    <location>
        <begin position="1592"/>
        <end position="1646"/>
    </location>
</feature>
<evidence type="ECO:0000256" key="2">
    <source>
        <dbReference type="SAM" id="MobiDB-lite"/>
    </source>
</evidence>
<dbReference type="SMART" id="SM00228">
    <property type="entry name" value="PDZ"/>
    <property type="match status" value="1"/>
</dbReference>
<dbReference type="Pfam" id="PF01843">
    <property type="entry name" value="DIL"/>
    <property type="match status" value="1"/>
</dbReference>
<reference evidence="7" key="1">
    <citation type="submission" date="2022-11" db="UniProtKB">
        <authorList>
            <consortium name="WormBaseParasite"/>
        </authorList>
    </citation>
    <scope>IDENTIFICATION</scope>
</reference>
<feature type="domain" description="Ras-associating" evidence="4">
    <location>
        <begin position="34"/>
        <end position="128"/>
    </location>
</feature>
<feature type="compositionally biased region" description="Basic residues" evidence="2">
    <location>
        <begin position="151"/>
        <end position="168"/>
    </location>
</feature>
<dbReference type="InterPro" id="IPR029071">
    <property type="entry name" value="Ubiquitin-like_domsf"/>
</dbReference>
<dbReference type="SUPFAM" id="SSF49879">
    <property type="entry name" value="SMAD/FHA domain"/>
    <property type="match status" value="1"/>
</dbReference>
<feature type="compositionally biased region" description="Low complexity" evidence="2">
    <location>
        <begin position="1818"/>
        <end position="1827"/>
    </location>
</feature>
<feature type="region of interest" description="Disordered" evidence="2">
    <location>
        <begin position="353"/>
        <end position="372"/>
    </location>
</feature>
<dbReference type="GO" id="GO:0007165">
    <property type="term" value="P:signal transduction"/>
    <property type="evidence" value="ECO:0007669"/>
    <property type="project" value="InterPro"/>
</dbReference>
<feature type="domain" description="Ras-associating" evidence="4">
    <location>
        <begin position="222"/>
        <end position="331"/>
    </location>
</feature>
<feature type="domain" description="Dilute" evidence="5">
    <location>
        <begin position="673"/>
        <end position="915"/>
    </location>
</feature>
<dbReference type="Pfam" id="PF00498">
    <property type="entry name" value="FHA"/>
    <property type="match status" value="1"/>
</dbReference>
<dbReference type="PANTHER" id="PTHR10398">
    <property type="entry name" value="AFADIN"/>
    <property type="match status" value="1"/>
</dbReference>
<dbReference type="Proteomes" id="UP000887574">
    <property type="component" value="Unplaced"/>
</dbReference>
<dbReference type="PROSITE" id="PS51126">
    <property type="entry name" value="DILUTE"/>
    <property type="match status" value="1"/>
</dbReference>
<organism evidence="6 7">
    <name type="scientific">Ditylenchus dipsaci</name>
    <dbReference type="NCBI Taxonomy" id="166011"/>
    <lineage>
        <taxon>Eukaryota</taxon>
        <taxon>Metazoa</taxon>
        <taxon>Ecdysozoa</taxon>
        <taxon>Nematoda</taxon>
        <taxon>Chromadorea</taxon>
        <taxon>Rhabditida</taxon>
        <taxon>Tylenchina</taxon>
        <taxon>Tylenchomorpha</taxon>
        <taxon>Sphaerularioidea</taxon>
        <taxon>Anguinidae</taxon>
        <taxon>Anguininae</taxon>
        <taxon>Ditylenchus</taxon>
    </lineage>
</organism>
<dbReference type="GO" id="GO:0005912">
    <property type="term" value="C:adherens junction"/>
    <property type="evidence" value="ECO:0007669"/>
    <property type="project" value="TreeGrafter"/>
</dbReference>
<evidence type="ECO:0000313" key="6">
    <source>
        <dbReference type="Proteomes" id="UP000887574"/>
    </source>
</evidence>
<dbReference type="InterPro" id="IPR036034">
    <property type="entry name" value="PDZ_sf"/>
</dbReference>
<dbReference type="InterPro" id="IPR008984">
    <property type="entry name" value="SMAD_FHA_dom_sf"/>
</dbReference>
<feature type="region of interest" description="Disordered" evidence="2">
    <location>
        <begin position="1421"/>
        <end position="1458"/>
    </location>
</feature>
<dbReference type="Pfam" id="PF00788">
    <property type="entry name" value="RA"/>
    <property type="match status" value="2"/>
</dbReference>
<dbReference type="InterPro" id="IPR002710">
    <property type="entry name" value="Dilute_dom"/>
</dbReference>
<dbReference type="Gene3D" id="2.30.42.10">
    <property type="match status" value="1"/>
</dbReference>
<feature type="compositionally biased region" description="Low complexity" evidence="2">
    <location>
        <begin position="1432"/>
        <end position="1442"/>
    </location>
</feature>
<feature type="compositionally biased region" description="Polar residues" evidence="2">
    <location>
        <begin position="1776"/>
        <end position="1793"/>
    </location>
</feature>
<feature type="region of interest" description="Disordered" evidence="2">
    <location>
        <begin position="1745"/>
        <end position="1793"/>
    </location>
</feature>
<dbReference type="Gene3D" id="3.10.20.90">
    <property type="entry name" value="Phosphatidylinositol 3-kinase Catalytic Subunit, Chain A, domain 1"/>
    <property type="match status" value="2"/>
</dbReference>
<feature type="compositionally biased region" description="Polar residues" evidence="2">
    <location>
        <begin position="353"/>
        <end position="369"/>
    </location>
</feature>
<feature type="compositionally biased region" description="Polar residues" evidence="2">
    <location>
        <begin position="1150"/>
        <end position="1165"/>
    </location>
</feature>
<feature type="region of interest" description="Disordered" evidence="2">
    <location>
        <begin position="1332"/>
        <end position="1391"/>
    </location>
</feature>
<dbReference type="Pfam" id="PF00595">
    <property type="entry name" value="PDZ"/>
    <property type="match status" value="1"/>
</dbReference>
<feature type="region of interest" description="Disordered" evidence="2">
    <location>
        <begin position="1141"/>
        <end position="1196"/>
    </location>
</feature>
<keyword evidence="6" id="KW-1185">Reference proteome</keyword>
<dbReference type="PROSITE" id="PS50200">
    <property type="entry name" value="RA"/>
    <property type="match status" value="2"/>
</dbReference>
<dbReference type="SMART" id="SM01132">
    <property type="entry name" value="DIL"/>
    <property type="match status" value="1"/>
</dbReference>
<feature type="domain" description="PDZ" evidence="3">
    <location>
        <begin position="1039"/>
        <end position="1125"/>
    </location>
</feature>
<feature type="region of interest" description="Disordered" evidence="2">
    <location>
        <begin position="1208"/>
        <end position="1235"/>
    </location>
</feature>
<dbReference type="InterPro" id="IPR000253">
    <property type="entry name" value="FHA_dom"/>
</dbReference>
<evidence type="ECO:0000259" key="5">
    <source>
        <dbReference type="PROSITE" id="PS51126"/>
    </source>
</evidence>
<protein>
    <submittedName>
        <fullName evidence="7">Afadin</fullName>
    </submittedName>
</protein>
<dbReference type="PROSITE" id="PS50106">
    <property type="entry name" value="PDZ"/>
    <property type="match status" value="1"/>
</dbReference>
<feature type="compositionally biased region" description="Polar residues" evidence="2">
    <location>
        <begin position="1210"/>
        <end position="1225"/>
    </location>
</feature>
<dbReference type="SUPFAM" id="SSF50156">
    <property type="entry name" value="PDZ domain-like"/>
    <property type="match status" value="1"/>
</dbReference>
<dbReference type="InterPro" id="IPR000159">
    <property type="entry name" value="RA_dom"/>
</dbReference>
<dbReference type="Gene3D" id="2.60.200.20">
    <property type="match status" value="1"/>
</dbReference>
<feature type="compositionally biased region" description="Basic and acidic residues" evidence="2">
    <location>
        <begin position="169"/>
        <end position="181"/>
    </location>
</feature>
<sequence length="1921" mass="213926">MATERSQLCELINQWNENRLDLFSLSYPDENLEFHGVMRFYFQEPGEKISTKCIRVSSCATTRAVIAALIEKFHPDMKMLSQPIYSIWEVHENGEERKLGVEERPLIVQLTWHKDDLEGRFLLKKDDATRSMPAMPFHAVDENNPDSLRRSSQKRFSKREKKELRKKYHQEQGPKEKKELNAKSIYSELPQNTFTRTISNPEIVMKKRRQKKIENKLKEMGHGGSLKIYGMELFPDRPYVTLLVGINDCAAKVVRDTLDKYSLEKENGVNFILVEMTLSLAESNLSRSLSDLKAVGKNQERYLRDDEFPLLAMLNRQDSGNIVFILRRRPPHLFNHHVISHSKQNMSQNESQYGDYQLRPSNSLNSLGNPATPRLQRQLPSGFASQGAINDHATAGEGSPSTQNRIHAFDPCLVPINANHHGNPEASRVIAIPPGWIELGSQAPIQIRSPDHSMQPRHCAFLFRDGIVQITPLSQNAIVEVNGHQISTPVDLSEGCTVRLAGQYGFRFHANQEHYRRPHSYHQALHSTNSTHQSSGTANQHQNSLPISQSYTAGLHQHQSLPRQPSNQATYFDVVDENLAANHHTVDSSSGDMVYANFNERQLTLPTLIEVVDQVAEDEILRFELFGSQINRFGFRLTPAFVLYMICRHRLSPHFLPMLHVEERTQILRIFLDKFIDLCSDAIHVNASNRETLIFWLANSSEFFYMLKSDHELKAMTTGNCSTDVQGRMMDLVEKGFELFVDCCRVAIRSSLHSLLSTSHSDEYATGELLDLLDDIVRHIRKFILNSALTIQIFSQLFHFINMYIFNWLVTTEEGRSYLTRAYGLRLRERLSMVLRWAEKQGLEQACECHMDRINQTVNLLITPKTNDQIASLGATCYKLNSIQIRYLLENYQPEQYESEVSPELVNHVVYLSRSQADLMAEQDGVEVQLEETQQLLLPFLFPQDGYLVESLRGMPQEMVSFISSLQSKGLCRIVDQSGSDGCWTAHMLAANKPNGQQNGGSANANYSQINSNTTRSASYTNFSVNTKNNKKQSPDIIEVVIRRVLSEGIGLSIVAAQAPEEHTVGIYVKKVIEGTPAHRDGRLHTGDQLISVNGKSLVGITQEEAAQKMVSAGSEIHFEVAKRAAMLNGLDSWLAKSLAEQTPLPPPQNSNSKFKSNPTQSRSQTHLHHHQVQASTSSNGLPTNNSVPPHQQSINQPRLPAHYKLAQRQPVSVTQPSRPASSPVNARRLGNASPTPLLTGAAGNSSGIFSNGGGSQRLRQQHRSASTVPFGSAGQQQQYGTVANTHRMSYEATDSNTSQPQYRLRQPANMNRRDILTDYCNLPLINSDKPPMAPLAGGENASLNSSSTASSTGVANSSTIIPTTEIKGGSASSNSSNSSARSSSQAYGHPQQLSLDLRLYQSNGAASIVNPAFGGGSRLMPNAYVSHQQNPPYSNSSSSTSPLPPPPPSFLSSLQTAGKMASASTVDYQMSASKHYTTDIDQHTSNGTGQRQRLYNSANKPAFNTNHQQPFSQSLTRMYQQPGPPPNRTQHAPSGRRSAPLFGEDPVREVEIQASRAMTTDELAEELDRLDSKEALTESDKRHYREVLQKLAERRAPTSLSTSKSATEFPSSRTNQQLGRQSASVSALGLENQRAQQQPSMMSRPVAGGSALPYMGEMESKLNKKVLNGGGNVSASSLKNGSNSSIGYNGHNHPMESMIDDVSSVVSRLNRIVIEEAEQEDSDSLMAKLKMSNSLATSTAINQGQTIGGNKQPASVLRDSCSPEDRAKKRVQFRDLSTSSEESIRNGNSQFQQHKLDSIDEMEAVSANNNHTQYDQTTTSNTTNNNYITEESSQENDQEVDTERRSQIVGTNEVYNDPRQRRLNEFSKSLKPVVDGSNLGFRDKMKLFADQLGESTPKNRFKGSSAEREIELNGNNGNAQ</sequence>
<dbReference type="InterPro" id="IPR028842">
    <property type="entry name" value="Afadin"/>
</dbReference>
<feature type="region of interest" description="Disordered" evidence="2">
    <location>
        <begin position="1517"/>
        <end position="1547"/>
    </location>
</feature>
<feature type="compositionally biased region" description="Low complexity" evidence="2">
    <location>
        <begin position="1341"/>
        <end position="1360"/>
    </location>
</feature>
<feature type="compositionally biased region" description="Polar residues" evidence="2">
    <location>
        <begin position="1599"/>
        <end position="1626"/>
    </location>
</feature>
<keyword evidence="1" id="KW-0130">Cell adhesion</keyword>
<dbReference type="SUPFAM" id="SSF54236">
    <property type="entry name" value="Ubiquitin-like"/>
    <property type="match status" value="2"/>
</dbReference>
<feature type="region of interest" description="Disordered" evidence="2">
    <location>
        <begin position="136"/>
        <end position="181"/>
    </location>
</feature>
<feature type="compositionally biased region" description="Polar residues" evidence="2">
    <location>
        <begin position="1173"/>
        <end position="1196"/>
    </location>
</feature>
<feature type="compositionally biased region" description="Low complexity" evidence="2">
    <location>
        <begin position="1371"/>
        <end position="1385"/>
    </location>
</feature>
<dbReference type="WBParaSite" id="jg22832">
    <property type="protein sequence ID" value="jg22832"/>
    <property type="gene ID" value="jg22832"/>
</dbReference>
<evidence type="ECO:0000259" key="4">
    <source>
        <dbReference type="PROSITE" id="PS50200"/>
    </source>
</evidence>
<dbReference type="SMART" id="SM00314">
    <property type="entry name" value="RA"/>
    <property type="match status" value="2"/>
</dbReference>
<feature type="compositionally biased region" description="Polar residues" evidence="2">
    <location>
        <begin position="1745"/>
        <end position="1754"/>
    </location>
</feature>
<dbReference type="InterPro" id="IPR001478">
    <property type="entry name" value="PDZ"/>
</dbReference>